<dbReference type="OrthoDB" id="2686745at2759"/>
<proteinExistence type="predicted"/>
<dbReference type="Proteomes" id="UP000683000">
    <property type="component" value="Unassembled WGS sequence"/>
</dbReference>
<evidence type="ECO:0000313" key="3">
    <source>
        <dbReference type="Proteomes" id="UP000683000"/>
    </source>
</evidence>
<evidence type="ECO:0000256" key="1">
    <source>
        <dbReference type="SAM" id="MobiDB-lite"/>
    </source>
</evidence>
<name>A0A8I3A7U0_9AGAM</name>
<gene>
    <name evidence="2" type="ORF">JVT61DRAFT_7134</name>
</gene>
<organism evidence="2 3">
    <name type="scientific">Boletus reticuloceps</name>
    <dbReference type="NCBI Taxonomy" id="495285"/>
    <lineage>
        <taxon>Eukaryota</taxon>
        <taxon>Fungi</taxon>
        <taxon>Dikarya</taxon>
        <taxon>Basidiomycota</taxon>
        <taxon>Agaricomycotina</taxon>
        <taxon>Agaricomycetes</taxon>
        <taxon>Agaricomycetidae</taxon>
        <taxon>Boletales</taxon>
        <taxon>Boletineae</taxon>
        <taxon>Boletaceae</taxon>
        <taxon>Boletoideae</taxon>
        <taxon>Boletus</taxon>
    </lineage>
</organism>
<dbReference type="EMBL" id="JAGFBS010000025">
    <property type="protein sequence ID" value="KAG6372740.1"/>
    <property type="molecule type" value="Genomic_DNA"/>
</dbReference>
<keyword evidence="3" id="KW-1185">Reference proteome</keyword>
<feature type="compositionally biased region" description="Low complexity" evidence="1">
    <location>
        <begin position="103"/>
        <end position="134"/>
    </location>
</feature>
<feature type="region of interest" description="Disordered" evidence="1">
    <location>
        <begin position="35"/>
        <end position="149"/>
    </location>
</feature>
<comment type="caution">
    <text evidence="2">The sequence shown here is derived from an EMBL/GenBank/DDBJ whole genome shotgun (WGS) entry which is preliminary data.</text>
</comment>
<reference evidence="2" key="1">
    <citation type="submission" date="2021-03" db="EMBL/GenBank/DDBJ databases">
        <title>Evolutionary innovations through gain and loss of genes in the ectomycorrhizal Boletales.</title>
        <authorList>
            <person name="Wu G."/>
            <person name="Miyauchi S."/>
            <person name="Morin E."/>
            <person name="Yang Z.-L."/>
            <person name="Xu J."/>
            <person name="Martin F.M."/>
        </authorList>
    </citation>
    <scope>NUCLEOTIDE SEQUENCE</scope>
    <source>
        <strain evidence="2">BR01</strain>
    </source>
</reference>
<sequence length="213" mass="23105">MPKAKVISPFYNNSINAPPPFPSMLTDQLELFSDSLPPSSLLTNEVLPPKRAESAPSQRPFIVKSGIAASSKSRQTPPVSSNLGHTARSPYPVVKARQCSRALSESPSELSSVTETSVSTSDDESTSSSIPEDSMVPKPPGEPGRPGWGGYNLEATLDWNHKAYSKFKVCELGIRDGDDTSFTHKLIDEHLDMTKCASAQDPAHLKLVREKVQ</sequence>
<accession>A0A8I3A7U0</accession>
<dbReference type="AlphaFoldDB" id="A0A8I3A7U0"/>
<protein>
    <submittedName>
        <fullName evidence="2">Uncharacterized protein</fullName>
    </submittedName>
</protein>
<evidence type="ECO:0000313" key="2">
    <source>
        <dbReference type="EMBL" id="KAG6372740.1"/>
    </source>
</evidence>
<feature type="compositionally biased region" description="Polar residues" evidence="1">
    <location>
        <begin position="68"/>
        <end position="84"/>
    </location>
</feature>